<dbReference type="Gene3D" id="2.130.10.10">
    <property type="entry name" value="YVTN repeat-like/Quinoprotein amine dehydrogenase"/>
    <property type="match status" value="2"/>
</dbReference>
<proteinExistence type="predicted"/>
<evidence type="ECO:0000256" key="1">
    <source>
        <dbReference type="ARBA" id="ARBA00004123"/>
    </source>
</evidence>
<evidence type="ECO:0000259" key="6">
    <source>
        <dbReference type="Pfam" id="PF10433"/>
    </source>
</evidence>
<feature type="domain" description="RSE1/DDB1/CPSF1 C-terminal" evidence="5">
    <location>
        <begin position="1078"/>
        <end position="1403"/>
    </location>
</feature>
<name>A0A3R7LFT1_9TRYP</name>
<keyword evidence="2" id="KW-0539">Nucleus</keyword>
<dbReference type="GO" id="GO:0005634">
    <property type="term" value="C:nucleus"/>
    <property type="evidence" value="ECO:0007669"/>
    <property type="project" value="UniProtKB-SubCell"/>
</dbReference>
<feature type="region of interest" description="Disordered" evidence="4">
    <location>
        <begin position="161"/>
        <end position="224"/>
    </location>
</feature>
<gene>
    <name evidence="8" type="ORF">Tco025E_06140</name>
</gene>
<dbReference type="EMBL" id="MKKU01000400">
    <property type="protein sequence ID" value="RNF13551.1"/>
    <property type="molecule type" value="Genomic_DNA"/>
</dbReference>
<feature type="domain" description="RSE1/DDB1/CPSF1 first beta-propeller" evidence="6">
    <location>
        <begin position="255"/>
        <end position="504"/>
    </location>
</feature>
<accession>A0A3R7LFT1</accession>
<dbReference type="InterPro" id="IPR004871">
    <property type="entry name" value="RSE1/DDB1/CPSF1_C"/>
</dbReference>
<dbReference type="GeneID" id="40319751"/>
<dbReference type="Proteomes" id="UP000284403">
    <property type="component" value="Unassembled WGS sequence"/>
</dbReference>
<evidence type="ECO:0000259" key="5">
    <source>
        <dbReference type="Pfam" id="PF03178"/>
    </source>
</evidence>
<keyword evidence="3" id="KW-0175">Coiled coil</keyword>
<dbReference type="InterPro" id="IPR018846">
    <property type="entry name" value="Beta-prop_RSE1/DDB1/CPSF1_1st"/>
</dbReference>
<dbReference type="Pfam" id="PF03178">
    <property type="entry name" value="CPSF_A"/>
    <property type="match status" value="1"/>
</dbReference>
<dbReference type="InterPro" id="IPR050358">
    <property type="entry name" value="RSE1/DDB1/CFT1"/>
</dbReference>
<evidence type="ECO:0000256" key="2">
    <source>
        <dbReference type="ARBA" id="ARBA00023242"/>
    </source>
</evidence>
<dbReference type="GO" id="GO:0003676">
    <property type="term" value="F:nucleic acid binding"/>
    <property type="evidence" value="ECO:0007669"/>
    <property type="project" value="InterPro"/>
</dbReference>
<feature type="domain" description="RSE1/DDB1/CPSF1 first beta-propeller" evidence="6">
    <location>
        <begin position="15"/>
        <end position="153"/>
    </location>
</feature>
<dbReference type="OrthoDB" id="6109at2759"/>
<sequence>MLHAAVKPSFPASGVTHSLVGQFSAGLPAGVRELILFKQNNLELWRIPCGQEGGSPLSYVTSTQLNAPPVSVAMCRPPGFNVDVVVMCLDDFHVSFVQYDPVPMRLRTLALVQLDDREVVGEVSPLEPIMRADPTGRFVAVLARRRHMFLIPLLGLNRSDNGDNVNGSCTDDAADTEAKEATAPVDDWGDEDDYKGLATEGDHSTPPEATTTTTTTHIPSGEHNSKVVGVSDGLLHVGAPAMFSIALAANGSIRYVRDMQFIESSGEPIVAFLCERHPTWAGRVKLVEWRTKAVESKMLSSQVVWVQISAASTPNRKLLLIGEVDDVPYNVTHMTPVGPFAQIPSGVVCHGINTVMHVTTKRGYGVYLNNGGMEECANSKSSAMSFGKVGWSDPQMETSTALFRVNLSLANCTAASMGTANEMLRLLAVSEEDGVVLTLTFAAQSSFVQSIRISILGTGCYCSSISPIGNQLFFLGSVCGDSCLAKIDMLHDEVAERFRIIDRIEAVGCIADVDVVDCTSLAENDPSQRDSINSTSLDDMPYAELLRSTTLEPMPSVSIAECRAVMDLAVCAGRGGSGALYVMRQSVRNNVFRRENVNAVSAFLLELPHAQKRSRGEHEEEEGATHPPLHLAPSYLLLTGVSFTILFTVREESLQHVRRSEFLTAYRTVFATEIPWLNALLQVTEREGRIISCDGRTLLHKFTVVTEREAGKKRLVRSASVMADLMLLFVLVEGGTLLRFSLKTAQAAPTKEVFAEGVTAFALWQEQRRVVRVATDATMLISEVESGATYASFPQFATLPPYSILGTDVSSKGEVADEELPRVTHVEVVTLRDENAVEATALIVILATGELAVYRVTPSDSFGPLRLTKSMHHFLDNKAEREVIESIEMKRQRLQRERGMIENDTQLMRQYSRRIVPFDAIGGNAGAYVCGQHPLFLFWDRRTRELAAYRHQTLGPVRGFVPFRLISSGYVYCCEGFVDFASMNTYCRPGGQGWLARRIHLGVTPHFVVYHPPARSCFVVTSSKEPFRPKRAPFDLQLNIVYDEEAGGVQSVTTEVPACNMPAVAPNAGVRVPMVDRFEIRLMSTTDWACTDTLLLEENEQVLGAEMMEIHADKDAEGVHTAPVCVVSTAFPLGEDVTCRGRILLLSTMCTKRKRKLLIFHSEPLNGPATAVAGICNHIAVAVGGTIKLFRFDWENRKLVVGALLYAEVYVTRMSSFRNYLIYGDLFRSCAIARFTEANHTLNVLGKDRNAVSVVHCDMMYHDRAFGILCSDDARNLLVMGYTPRVQETEAGRPNKVLESVLSLDGEYRLPGGCLAKSLRFRSLAGNSSVTLYVTNYGELGFIVPIGEQANRTASWLMRRLQMELPHDAGLTPRMFLGLSQDSLRTAMRAKEMLVSAALLHEFFFLDVRTRKTIASAAYTQLERVNNVAALVYEECNLF</sequence>
<keyword evidence="9" id="KW-1185">Reference proteome</keyword>
<dbReference type="Pfam" id="PF23726">
    <property type="entry name" value="Beta-prop_RSE1_2nd"/>
    <property type="match status" value="1"/>
</dbReference>
<dbReference type="Pfam" id="PF10433">
    <property type="entry name" value="Beta-prop_RSE1_1st"/>
    <property type="match status" value="2"/>
</dbReference>
<dbReference type="InterPro" id="IPR058543">
    <property type="entry name" value="Beta-prop_RSE1/DDB1/CPSF1_2nd"/>
</dbReference>
<evidence type="ECO:0000313" key="8">
    <source>
        <dbReference type="EMBL" id="RNF13551.1"/>
    </source>
</evidence>
<protein>
    <submittedName>
        <fullName evidence="8">Cleavage and polyadenylation specificity factor-like protein</fullName>
    </submittedName>
</protein>
<evidence type="ECO:0000259" key="7">
    <source>
        <dbReference type="Pfam" id="PF23726"/>
    </source>
</evidence>
<feature type="coiled-coil region" evidence="3">
    <location>
        <begin position="877"/>
        <end position="904"/>
    </location>
</feature>
<dbReference type="InterPro" id="IPR015943">
    <property type="entry name" value="WD40/YVTN_repeat-like_dom_sf"/>
</dbReference>
<evidence type="ECO:0000256" key="4">
    <source>
        <dbReference type="SAM" id="MobiDB-lite"/>
    </source>
</evidence>
<comment type="subcellular location">
    <subcellularLocation>
        <location evidence="1">Nucleus</location>
    </subcellularLocation>
</comment>
<reference evidence="8 9" key="1">
    <citation type="journal article" date="2018" name="BMC Genomics">
        <title>Genomic comparison of Trypanosoma conorhini and Trypanosoma rangeli to Trypanosoma cruzi strains of high and low virulence.</title>
        <authorList>
            <person name="Bradwell K.R."/>
            <person name="Koparde V.N."/>
            <person name="Matveyev A.V."/>
            <person name="Serrano M.G."/>
            <person name="Alves J.M."/>
            <person name="Parikh H."/>
            <person name="Huang B."/>
            <person name="Lee V."/>
            <person name="Espinosa-Alvarez O."/>
            <person name="Ortiz P.A."/>
            <person name="Costa-Martins A.G."/>
            <person name="Teixeira M.M."/>
            <person name="Buck G.A."/>
        </authorList>
    </citation>
    <scope>NUCLEOTIDE SEQUENCE [LARGE SCALE GENOMIC DNA]</scope>
    <source>
        <strain evidence="8 9">025E</strain>
    </source>
</reference>
<dbReference type="PANTHER" id="PTHR10644">
    <property type="entry name" value="DNA REPAIR/RNA PROCESSING CPSF FAMILY"/>
    <property type="match status" value="1"/>
</dbReference>
<comment type="caution">
    <text evidence="8">The sequence shown here is derived from an EMBL/GenBank/DDBJ whole genome shotgun (WGS) entry which is preliminary data.</text>
</comment>
<dbReference type="RefSeq" id="XP_029226849.1">
    <property type="nucleotide sequence ID" value="XM_029373028.1"/>
</dbReference>
<organism evidence="8 9">
    <name type="scientific">Trypanosoma conorhini</name>
    <dbReference type="NCBI Taxonomy" id="83891"/>
    <lineage>
        <taxon>Eukaryota</taxon>
        <taxon>Discoba</taxon>
        <taxon>Euglenozoa</taxon>
        <taxon>Kinetoplastea</taxon>
        <taxon>Metakinetoplastina</taxon>
        <taxon>Trypanosomatida</taxon>
        <taxon>Trypanosomatidae</taxon>
        <taxon>Trypanosoma</taxon>
    </lineage>
</organism>
<evidence type="ECO:0000256" key="3">
    <source>
        <dbReference type="SAM" id="Coils"/>
    </source>
</evidence>
<feature type="domain" description="RSE1/DDB1/CPSF1 second beta-propeller" evidence="7">
    <location>
        <begin position="633"/>
        <end position="983"/>
    </location>
</feature>
<evidence type="ECO:0000313" key="9">
    <source>
        <dbReference type="Proteomes" id="UP000284403"/>
    </source>
</evidence>